<dbReference type="AlphaFoldDB" id="A0A1T4JML1"/>
<evidence type="ECO:0000256" key="1">
    <source>
        <dbReference type="SAM" id="MobiDB-lite"/>
    </source>
</evidence>
<proteinExistence type="predicted"/>
<keyword evidence="2" id="KW-0732">Signal</keyword>
<evidence type="ECO:0000256" key="2">
    <source>
        <dbReference type="SAM" id="SignalP"/>
    </source>
</evidence>
<feature type="region of interest" description="Disordered" evidence="1">
    <location>
        <begin position="326"/>
        <end position="352"/>
    </location>
</feature>
<evidence type="ECO:0000313" key="4">
    <source>
        <dbReference type="Proteomes" id="UP000190625"/>
    </source>
</evidence>
<sequence length="352" mass="40994">MKKVVASITVIALLLSLSLLALANDSQDNLFKKNYELRKNYVKEQLERGLISKQEADYRLNRLETMREYYEQNGNDYGFETNYNLQKNNIKEQLNQGLITQQQADYMLNRLETMKDYYQNNTNNYGTNDWYKFQQDYIKQQLNRGLITKEQANYMSKQLDVKRDYYKENNINNYGYGFGPMMYGQGMMRGNGNGYSKMTGNRNNQGMMRDTGSQQGTMHNNSQNRMQQSQVSQERVSNNKNVSEVTTKSQDSLFKKNYELRKNYIKEQLEEGLITEQQADYMLDRLNAMKSHYEQNGNNYNPGFGSMMYGPGMMNRYGQNMMRNNSGMSNGNGPGMGHGGMGHGRRRGKGRW</sequence>
<keyword evidence="4" id="KW-1185">Reference proteome</keyword>
<reference evidence="4" key="1">
    <citation type="submission" date="2017-02" db="EMBL/GenBank/DDBJ databases">
        <authorList>
            <person name="Varghese N."/>
            <person name="Submissions S."/>
        </authorList>
    </citation>
    <scope>NUCLEOTIDE SEQUENCE [LARGE SCALE GENOMIC DNA]</scope>
    <source>
        <strain evidence="4">ATCC BAA-73</strain>
    </source>
</reference>
<evidence type="ECO:0008006" key="5">
    <source>
        <dbReference type="Google" id="ProtNLM"/>
    </source>
</evidence>
<protein>
    <recommendedName>
        <fullName evidence="5">DUF2680 domain-containing protein</fullName>
    </recommendedName>
</protein>
<feature type="region of interest" description="Disordered" evidence="1">
    <location>
        <begin position="212"/>
        <end position="249"/>
    </location>
</feature>
<gene>
    <name evidence="3" type="ORF">SAMN02745118_00213</name>
</gene>
<feature type="signal peptide" evidence="2">
    <location>
        <begin position="1"/>
        <end position="23"/>
    </location>
</feature>
<name>A0A1T4JML1_9FIRM</name>
<evidence type="ECO:0000313" key="3">
    <source>
        <dbReference type="EMBL" id="SJZ31394.1"/>
    </source>
</evidence>
<dbReference type="Proteomes" id="UP000190625">
    <property type="component" value="Unassembled WGS sequence"/>
</dbReference>
<feature type="compositionally biased region" description="Gly residues" evidence="1">
    <location>
        <begin position="330"/>
        <end position="342"/>
    </location>
</feature>
<dbReference type="OrthoDB" id="1787349at2"/>
<dbReference type="EMBL" id="FUWM01000003">
    <property type="protein sequence ID" value="SJZ31394.1"/>
    <property type="molecule type" value="Genomic_DNA"/>
</dbReference>
<feature type="compositionally biased region" description="Basic residues" evidence="1">
    <location>
        <begin position="343"/>
        <end position="352"/>
    </location>
</feature>
<feature type="chain" id="PRO_5013386756" description="DUF2680 domain-containing protein" evidence="2">
    <location>
        <begin position="24"/>
        <end position="352"/>
    </location>
</feature>
<accession>A0A1T4JML1</accession>
<organism evidence="3 4">
    <name type="scientific">Selenihalanaerobacter shriftii</name>
    <dbReference type="NCBI Taxonomy" id="142842"/>
    <lineage>
        <taxon>Bacteria</taxon>
        <taxon>Bacillati</taxon>
        <taxon>Bacillota</taxon>
        <taxon>Clostridia</taxon>
        <taxon>Halanaerobiales</taxon>
        <taxon>Halobacteroidaceae</taxon>
        <taxon>Selenihalanaerobacter</taxon>
    </lineage>
</organism>
<dbReference type="RefSeq" id="WP_078808741.1">
    <property type="nucleotide sequence ID" value="NZ_FUWM01000003.1"/>
</dbReference>